<dbReference type="InterPro" id="IPR001173">
    <property type="entry name" value="Glyco_trans_2-like"/>
</dbReference>
<dbReference type="InterPro" id="IPR029044">
    <property type="entry name" value="Nucleotide-diphossugar_trans"/>
</dbReference>
<evidence type="ECO:0000259" key="2">
    <source>
        <dbReference type="Pfam" id="PF00534"/>
    </source>
</evidence>
<proteinExistence type="predicted"/>
<reference evidence="5" key="1">
    <citation type="submission" date="2022-12" db="EMBL/GenBank/DDBJ databases">
        <title>Polyphasic identification of a Novel Hot-Spring Cyanobacterium Ocullathermofonsia sinensis gen nov. sp. nov. and Genomic Insights on its Adaptations to the Thermal Habitat.</title>
        <authorList>
            <person name="Daroch M."/>
            <person name="Tang J."/>
            <person name="Jiang Y."/>
        </authorList>
    </citation>
    <scope>NUCLEOTIDE SEQUENCE</scope>
    <source>
        <strain evidence="5">PKUAC-SCTA174</strain>
    </source>
</reference>
<evidence type="ECO:0000259" key="3">
    <source>
        <dbReference type="Pfam" id="PF00535"/>
    </source>
</evidence>
<keyword evidence="1 5" id="KW-0808">Transferase</keyword>
<dbReference type="PANTHER" id="PTHR46401">
    <property type="entry name" value="GLYCOSYLTRANSFERASE WBBK-RELATED"/>
    <property type="match status" value="1"/>
</dbReference>
<dbReference type="Pfam" id="PF00535">
    <property type="entry name" value="Glycos_transf_2"/>
    <property type="match status" value="1"/>
</dbReference>
<dbReference type="Proteomes" id="UP001163152">
    <property type="component" value="Chromosome"/>
</dbReference>
<dbReference type="GO" id="GO:0009103">
    <property type="term" value="P:lipopolysaccharide biosynthetic process"/>
    <property type="evidence" value="ECO:0007669"/>
    <property type="project" value="TreeGrafter"/>
</dbReference>
<sequence length="787" mass="88565">MPFPREDSYWTEVQSFLAQHAQPQAAILAPNDFLEFFPGTYHYNVSYLFPANHFEFVVFHKGMVAEVDAQLAHQVVAEFQPVLANPVFVVYAKTAIPEISSPPAVHVESLLQALKNRPALPHHLTRRNYAIVVTTHNRPDCLKRSLPQFYKLNVPIVVVDDGSTATNASQNQQLANLYSATLIRIPENRGLPNAINVGVEYWLADSAITWISYFQDDVDIRPDILDVLAKLQHPIDRPLLAGQEGPEHPIVNTTEIAGYTVLLKRSMPGQHLHAHRDYWRAVLPIPTPYLGAPKADKGKPGQGADEDWWITAWSPNSIVKQGGYVVCIPGLVTTFRPQAQGSTWGNQSGISVEVEPDRSLKGVNVLVDGYNLQLTKGTGIKTYGLSLMQALDRLGANVDVLLSRGGSKKNAILDEVIFFDNQSSQQNWINLSKWLIKSISPFYRAKRRKPFTGFVVKRGQYSEDFLRYATSFSLPQCYDLANGLYKKFRLTTNITIPEKIDVWHATYPLPIRVRGAAKITTVHDLIPLRLPYATLDDKEVFYFKIRDALKDSQVIITVSENSKQDLLKYFDTDPNRIIVTYQPIALSPLDGISEEDLADGLQRFGLKPQQYLLFVGAIEPKKNVGRLLDAYATLDTDLQLVIVGKKGWLWEEELGKLAYLFDSKTSVKKVKLLEYISTEGLRYLYRGAYSLVFPSLYEGFGLPPVEAMNFGCPVITSNVSCLPEICGDAALYVDPYDVKDIKQKLELLLSDRPLRERLIVAGQQRAETFSLQNYTNRLHHAYIKALS</sequence>
<dbReference type="InterPro" id="IPR001296">
    <property type="entry name" value="Glyco_trans_1"/>
</dbReference>
<dbReference type="AlphaFoldDB" id="A0A9E8Z9Q2"/>
<dbReference type="Pfam" id="PF00534">
    <property type="entry name" value="Glycos_transf_1"/>
    <property type="match status" value="1"/>
</dbReference>
<keyword evidence="6" id="KW-1185">Reference proteome</keyword>
<gene>
    <name evidence="5" type="ORF">OXH18_17025</name>
</gene>
<evidence type="ECO:0000313" key="5">
    <source>
        <dbReference type="EMBL" id="WAL58867.1"/>
    </source>
</evidence>
<dbReference type="InterPro" id="IPR028098">
    <property type="entry name" value="Glyco_trans_4-like_N"/>
</dbReference>
<dbReference type="Gene3D" id="3.90.550.10">
    <property type="entry name" value="Spore Coat Polysaccharide Biosynthesis Protein SpsA, Chain A"/>
    <property type="match status" value="1"/>
</dbReference>
<accession>A0A9E8Z9Q2</accession>
<feature type="domain" description="Glycosyltransferase subfamily 4-like N-terminal" evidence="4">
    <location>
        <begin position="493"/>
        <end position="584"/>
    </location>
</feature>
<dbReference type="PANTHER" id="PTHR46401:SF2">
    <property type="entry name" value="GLYCOSYLTRANSFERASE WBBK-RELATED"/>
    <property type="match status" value="1"/>
</dbReference>
<name>A0A9E8Z9Q2_9CYAN</name>
<dbReference type="KEGG" id="tsin:OXH18_17025"/>
<evidence type="ECO:0000256" key="1">
    <source>
        <dbReference type="ARBA" id="ARBA00022679"/>
    </source>
</evidence>
<dbReference type="CDD" id="cd00761">
    <property type="entry name" value="Glyco_tranf_GTA_type"/>
    <property type="match status" value="1"/>
</dbReference>
<dbReference type="EC" id="2.4.-.-" evidence="5"/>
<dbReference type="EMBL" id="CP113797">
    <property type="protein sequence ID" value="WAL58867.1"/>
    <property type="molecule type" value="Genomic_DNA"/>
</dbReference>
<evidence type="ECO:0000259" key="4">
    <source>
        <dbReference type="Pfam" id="PF13439"/>
    </source>
</evidence>
<organism evidence="5 6">
    <name type="scientific">Thermocoleostomius sinensis A174</name>
    <dbReference type="NCBI Taxonomy" id="2016057"/>
    <lineage>
        <taxon>Bacteria</taxon>
        <taxon>Bacillati</taxon>
        <taxon>Cyanobacteriota</taxon>
        <taxon>Cyanophyceae</taxon>
        <taxon>Oculatellales</taxon>
        <taxon>Oculatellaceae</taxon>
        <taxon>Thermocoleostomius</taxon>
    </lineage>
</organism>
<feature type="domain" description="Glycosyl transferase family 1" evidence="2">
    <location>
        <begin position="608"/>
        <end position="764"/>
    </location>
</feature>
<feature type="domain" description="Glycosyltransferase 2-like" evidence="3">
    <location>
        <begin position="131"/>
        <end position="229"/>
    </location>
</feature>
<dbReference type="RefSeq" id="WP_268608304.1">
    <property type="nucleotide sequence ID" value="NZ_CP113797.1"/>
</dbReference>
<dbReference type="GO" id="GO:0016757">
    <property type="term" value="F:glycosyltransferase activity"/>
    <property type="evidence" value="ECO:0007669"/>
    <property type="project" value="UniProtKB-KW"/>
</dbReference>
<keyword evidence="5" id="KW-0328">Glycosyltransferase</keyword>
<dbReference type="Gene3D" id="3.40.50.2000">
    <property type="entry name" value="Glycogen Phosphorylase B"/>
    <property type="match status" value="2"/>
</dbReference>
<dbReference type="SUPFAM" id="SSF53756">
    <property type="entry name" value="UDP-Glycosyltransferase/glycogen phosphorylase"/>
    <property type="match status" value="1"/>
</dbReference>
<dbReference type="Pfam" id="PF13439">
    <property type="entry name" value="Glyco_transf_4"/>
    <property type="match status" value="1"/>
</dbReference>
<dbReference type="CDD" id="cd03809">
    <property type="entry name" value="GT4_MtfB-like"/>
    <property type="match status" value="1"/>
</dbReference>
<protein>
    <submittedName>
        <fullName evidence="5">Glycosyltransferase</fullName>
        <ecNumber evidence="5">2.4.-.-</ecNumber>
    </submittedName>
</protein>
<evidence type="ECO:0000313" key="6">
    <source>
        <dbReference type="Proteomes" id="UP001163152"/>
    </source>
</evidence>
<dbReference type="SUPFAM" id="SSF53448">
    <property type="entry name" value="Nucleotide-diphospho-sugar transferases"/>
    <property type="match status" value="1"/>
</dbReference>